<dbReference type="Gene3D" id="1.20.1250.20">
    <property type="entry name" value="MFS general substrate transporter like domains"/>
    <property type="match status" value="2"/>
</dbReference>
<comment type="subcellular location">
    <subcellularLocation>
        <location evidence="1">Membrane</location>
        <topology evidence="1">Multi-pass membrane protein</topology>
    </subcellularLocation>
</comment>
<evidence type="ECO:0000256" key="2">
    <source>
        <dbReference type="SAM" id="Phobius"/>
    </source>
</evidence>
<feature type="transmembrane region" description="Helical" evidence="2">
    <location>
        <begin position="385"/>
        <end position="407"/>
    </location>
</feature>
<feature type="transmembrane region" description="Helical" evidence="2">
    <location>
        <begin position="90"/>
        <end position="111"/>
    </location>
</feature>
<evidence type="ECO:0000313" key="4">
    <source>
        <dbReference type="EMBL" id="CAH1114377.1"/>
    </source>
</evidence>
<feature type="transmembrane region" description="Helical" evidence="2">
    <location>
        <begin position="295"/>
        <end position="315"/>
    </location>
</feature>
<dbReference type="Proteomes" id="UP001153636">
    <property type="component" value="Chromosome 8"/>
</dbReference>
<sequence length="475" mass="51542">MVEKVERSLVPQKLEVNIQKNQQNGSMGNGKYQELSRQPADGGSRAWVIMLASFFCNGILFGVINSYGVLYKELYDNLQKRNVTNASGQAALVGSFSMGTVFLVSPVSGVLTDLIGIRKTTFLGGAIASSGMFLSSFFTGNIVILCITYGVMYGLGGALAYTPSLAILGHYFKKYLGKVNGFVTAGSSVFTIVMPYFMDAIIHKFGIEWTLRTLALMSSMIMIIAFLFKPIKKGDNQIKKQISCGDVFNISLVKNFKYLVWVSVIAFSLFGYFVPYVLMLKFVETNFDEGSDTRLPIMCIGLASGIGRLIFGTIADLPKINIIYVQQISFFSIGVMTMLLPFTAGHYAWLVAITLAMGVFDGCFISLLGPIAFDLCGREGATQAIGFLLGVCAIPLTIGPYVAGVILDATKSYTIPFILAGIPPVIGSFGLFIMKCARNKSTNNNVNGTLDGIKESLTSANNKKESLARQEEDIS</sequence>
<reference evidence="4" key="1">
    <citation type="submission" date="2022-01" db="EMBL/GenBank/DDBJ databases">
        <authorList>
            <person name="King R."/>
        </authorList>
    </citation>
    <scope>NUCLEOTIDE SEQUENCE</scope>
</reference>
<evidence type="ECO:0000313" key="5">
    <source>
        <dbReference type="Proteomes" id="UP001153636"/>
    </source>
</evidence>
<dbReference type="GO" id="GO:0016020">
    <property type="term" value="C:membrane"/>
    <property type="evidence" value="ECO:0007669"/>
    <property type="project" value="UniProtKB-SubCell"/>
</dbReference>
<protein>
    <recommendedName>
        <fullName evidence="3">Major facilitator superfamily (MFS) profile domain-containing protein</fullName>
    </recommendedName>
</protein>
<dbReference type="PANTHER" id="PTHR11360:SF312">
    <property type="entry name" value="KARMOISIN, ISOFORM B"/>
    <property type="match status" value="1"/>
</dbReference>
<evidence type="ECO:0000256" key="1">
    <source>
        <dbReference type="ARBA" id="ARBA00004141"/>
    </source>
</evidence>
<dbReference type="InterPro" id="IPR020846">
    <property type="entry name" value="MFS_dom"/>
</dbReference>
<dbReference type="SUPFAM" id="SSF103473">
    <property type="entry name" value="MFS general substrate transporter"/>
    <property type="match status" value="1"/>
</dbReference>
<keyword evidence="2" id="KW-1133">Transmembrane helix</keyword>
<keyword evidence="2" id="KW-0812">Transmembrane</keyword>
<feature type="domain" description="Major facilitator superfamily (MFS) profile" evidence="3">
    <location>
        <begin position="46"/>
        <end position="439"/>
    </location>
</feature>
<dbReference type="InterPro" id="IPR036259">
    <property type="entry name" value="MFS_trans_sf"/>
</dbReference>
<evidence type="ECO:0000259" key="3">
    <source>
        <dbReference type="PROSITE" id="PS50850"/>
    </source>
</evidence>
<dbReference type="Pfam" id="PF07690">
    <property type="entry name" value="MFS_1"/>
    <property type="match status" value="1"/>
</dbReference>
<feature type="transmembrane region" description="Helical" evidence="2">
    <location>
        <begin position="258"/>
        <end position="283"/>
    </location>
</feature>
<accession>A0A9P0D505</accession>
<dbReference type="FunFam" id="1.20.1250.20:FF:000413">
    <property type="entry name" value="Karmoisin, isoform B"/>
    <property type="match status" value="1"/>
</dbReference>
<feature type="transmembrane region" description="Helical" evidence="2">
    <location>
        <begin position="413"/>
        <end position="434"/>
    </location>
</feature>
<dbReference type="PROSITE" id="PS50850">
    <property type="entry name" value="MFS"/>
    <property type="match status" value="1"/>
</dbReference>
<feature type="transmembrane region" description="Helical" evidence="2">
    <location>
        <begin position="151"/>
        <end position="172"/>
    </location>
</feature>
<dbReference type="PANTHER" id="PTHR11360">
    <property type="entry name" value="MONOCARBOXYLATE TRANSPORTER"/>
    <property type="match status" value="1"/>
</dbReference>
<gene>
    <name evidence="4" type="ORF">PSYICH_LOCUS14676</name>
</gene>
<feature type="transmembrane region" description="Helical" evidence="2">
    <location>
        <begin position="179"/>
        <end position="197"/>
    </location>
</feature>
<organism evidence="4 5">
    <name type="scientific">Psylliodes chrysocephalus</name>
    <dbReference type="NCBI Taxonomy" id="3402493"/>
    <lineage>
        <taxon>Eukaryota</taxon>
        <taxon>Metazoa</taxon>
        <taxon>Ecdysozoa</taxon>
        <taxon>Arthropoda</taxon>
        <taxon>Hexapoda</taxon>
        <taxon>Insecta</taxon>
        <taxon>Pterygota</taxon>
        <taxon>Neoptera</taxon>
        <taxon>Endopterygota</taxon>
        <taxon>Coleoptera</taxon>
        <taxon>Polyphaga</taxon>
        <taxon>Cucujiformia</taxon>
        <taxon>Chrysomeloidea</taxon>
        <taxon>Chrysomelidae</taxon>
        <taxon>Galerucinae</taxon>
        <taxon>Alticini</taxon>
        <taxon>Psylliodes</taxon>
    </lineage>
</organism>
<name>A0A9P0D505_9CUCU</name>
<feature type="transmembrane region" description="Helical" evidence="2">
    <location>
        <begin position="209"/>
        <end position="228"/>
    </location>
</feature>
<keyword evidence="2" id="KW-0472">Membrane</keyword>
<proteinExistence type="predicted"/>
<dbReference type="GO" id="GO:0022857">
    <property type="term" value="F:transmembrane transporter activity"/>
    <property type="evidence" value="ECO:0007669"/>
    <property type="project" value="InterPro"/>
</dbReference>
<dbReference type="InterPro" id="IPR050327">
    <property type="entry name" value="Proton-linked_MCT"/>
</dbReference>
<feature type="transmembrane region" description="Helical" evidence="2">
    <location>
        <begin position="123"/>
        <end position="145"/>
    </location>
</feature>
<dbReference type="AlphaFoldDB" id="A0A9P0D505"/>
<keyword evidence="5" id="KW-1185">Reference proteome</keyword>
<feature type="transmembrane region" description="Helical" evidence="2">
    <location>
        <begin position="322"/>
        <end position="342"/>
    </location>
</feature>
<feature type="transmembrane region" description="Helical" evidence="2">
    <location>
        <begin position="46"/>
        <end position="70"/>
    </location>
</feature>
<dbReference type="EMBL" id="OV651820">
    <property type="protein sequence ID" value="CAH1114377.1"/>
    <property type="molecule type" value="Genomic_DNA"/>
</dbReference>
<dbReference type="OrthoDB" id="6499973at2759"/>
<dbReference type="InterPro" id="IPR011701">
    <property type="entry name" value="MFS"/>
</dbReference>
<feature type="transmembrane region" description="Helical" evidence="2">
    <location>
        <begin position="348"/>
        <end position="373"/>
    </location>
</feature>